<evidence type="ECO:0000256" key="1">
    <source>
        <dbReference type="ARBA" id="ARBA00022723"/>
    </source>
</evidence>
<dbReference type="Pfam" id="PF06220">
    <property type="entry name" value="zf-U1"/>
    <property type="match status" value="1"/>
</dbReference>
<evidence type="ECO:0000313" key="6">
    <source>
        <dbReference type="EMBL" id="ROV89722.1"/>
    </source>
</evidence>
<dbReference type="Proteomes" id="UP000283895">
    <property type="component" value="Unassembled WGS sequence"/>
</dbReference>
<feature type="domain" description="U1-type" evidence="5">
    <location>
        <begin position="8"/>
        <end position="43"/>
    </location>
</feature>
<accession>A0A423VFF1</accession>
<keyword evidence="3" id="KW-0862">Zinc</keyword>
<dbReference type="GO" id="GO:0003723">
    <property type="term" value="F:RNA binding"/>
    <property type="evidence" value="ECO:0007669"/>
    <property type="project" value="TreeGrafter"/>
</dbReference>
<dbReference type="SMART" id="SM00451">
    <property type="entry name" value="ZnF_U1"/>
    <property type="match status" value="1"/>
</dbReference>
<feature type="compositionally biased region" description="Basic and acidic residues" evidence="4">
    <location>
        <begin position="227"/>
        <end position="255"/>
    </location>
</feature>
<protein>
    <recommendedName>
        <fullName evidence="5">U1-type domain-containing protein</fullName>
    </recommendedName>
</protein>
<dbReference type="SUPFAM" id="SSF57667">
    <property type="entry name" value="beta-beta-alpha zinc fingers"/>
    <property type="match status" value="1"/>
</dbReference>
<keyword evidence="7" id="KW-1185">Reference proteome</keyword>
<dbReference type="OrthoDB" id="191651at2759"/>
<evidence type="ECO:0000256" key="3">
    <source>
        <dbReference type="ARBA" id="ARBA00022833"/>
    </source>
</evidence>
<dbReference type="GO" id="GO:0071011">
    <property type="term" value="C:precatalytic spliceosome"/>
    <property type="evidence" value="ECO:0007669"/>
    <property type="project" value="TreeGrafter"/>
</dbReference>
<dbReference type="GO" id="GO:0000398">
    <property type="term" value="P:mRNA splicing, via spliceosome"/>
    <property type="evidence" value="ECO:0007669"/>
    <property type="project" value="InterPro"/>
</dbReference>
<evidence type="ECO:0000313" key="7">
    <source>
        <dbReference type="Proteomes" id="UP000283895"/>
    </source>
</evidence>
<feature type="compositionally biased region" description="Basic and acidic residues" evidence="4">
    <location>
        <begin position="200"/>
        <end position="217"/>
    </location>
</feature>
<feature type="compositionally biased region" description="Low complexity" evidence="4">
    <location>
        <begin position="70"/>
        <end position="99"/>
    </location>
</feature>
<feature type="region of interest" description="Disordered" evidence="4">
    <location>
        <begin position="158"/>
        <end position="338"/>
    </location>
</feature>
<feature type="compositionally biased region" description="Basic and acidic residues" evidence="4">
    <location>
        <begin position="262"/>
        <end position="273"/>
    </location>
</feature>
<comment type="caution">
    <text evidence="6">The sequence shown here is derived from an EMBL/GenBank/DDBJ whole genome shotgun (WGS) entry which is preliminary data.</text>
</comment>
<evidence type="ECO:0000256" key="4">
    <source>
        <dbReference type="SAM" id="MobiDB-lite"/>
    </source>
</evidence>
<dbReference type="InterPro" id="IPR036236">
    <property type="entry name" value="Znf_C2H2_sf"/>
</dbReference>
<proteinExistence type="predicted"/>
<sequence>MAEYWKSTPKYWCKHCSVYVRDTKLERQNHDATAKHQGAVKRALRDLHRGHEKEEREKDRAKREIERLNGVVSSSSAAATAGSASVTSASTSSAPGTGANATRPRFGGASSTAPGALPESERKRQAEQLASLGVSLPDEFRRDLAMAGDWQVTTTTILQDNPDDAKAGATARGVHKRERTEEQLEEEEAVKSLFKKPRRWGRDSRTVGDDSAAHDLDALLSGGLTVKKKEEGEKGEIDEKKDEKQEGDKQVKNEDDGGPSVKAEEEQPPIKEEPSDETGPLPAEVPAMVPPSAEDAGVKSATARIKTEDGEGAPEPTGGADPPTVVFKKRKPKNIRQK</sequence>
<keyword evidence="2" id="KW-0863">Zinc-finger</keyword>
<dbReference type="AlphaFoldDB" id="A0A423VFF1"/>
<dbReference type="InterPro" id="IPR040023">
    <property type="entry name" value="WBP4"/>
</dbReference>
<dbReference type="InterPro" id="IPR013085">
    <property type="entry name" value="U1-CZ_Znf_C2H2"/>
</dbReference>
<dbReference type="GO" id="GO:0008270">
    <property type="term" value="F:zinc ion binding"/>
    <property type="evidence" value="ECO:0007669"/>
    <property type="project" value="UniProtKB-KW"/>
</dbReference>
<feature type="compositionally biased region" description="Basic and acidic residues" evidence="4">
    <location>
        <begin position="43"/>
        <end position="67"/>
    </location>
</feature>
<feature type="region of interest" description="Disordered" evidence="4">
    <location>
        <begin position="29"/>
        <end position="126"/>
    </location>
</feature>
<evidence type="ECO:0000259" key="5">
    <source>
        <dbReference type="SMART" id="SM00451"/>
    </source>
</evidence>
<feature type="compositionally biased region" description="Basic residues" evidence="4">
    <location>
        <begin position="327"/>
        <end position="338"/>
    </location>
</feature>
<gene>
    <name evidence="6" type="ORF">VMCG_10337</name>
</gene>
<evidence type="ECO:0000256" key="2">
    <source>
        <dbReference type="ARBA" id="ARBA00022771"/>
    </source>
</evidence>
<dbReference type="STRING" id="356882.A0A423VFF1"/>
<dbReference type="InterPro" id="IPR003604">
    <property type="entry name" value="Matrin/U1-like-C_Znf_C2H2"/>
</dbReference>
<dbReference type="PANTHER" id="PTHR13173:SF10">
    <property type="entry name" value="WW DOMAIN-BINDING PROTEIN 4"/>
    <property type="match status" value="1"/>
</dbReference>
<dbReference type="Gene3D" id="3.30.160.60">
    <property type="entry name" value="Classic Zinc Finger"/>
    <property type="match status" value="1"/>
</dbReference>
<name>A0A423VFF1_9PEZI</name>
<keyword evidence="1" id="KW-0479">Metal-binding</keyword>
<reference evidence="6 7" key="1">
    <citation type="submission" date="2015-09" db="EMBL/GenBank/DDBJ databases">
        <title>Host preference determinants of Valsa canker pathogens revealed by comparative genomics.</title>
        <authorList>
            <person name="Yin Z."/>
            <person name="Huang L."/>
        </authorList>
    </citation>
    <scope>NUCLEOTIDE SEQUENCE [LARGE SCALE GENOMIC DNA]</scope>
    <source>
        <strain evidence="6 7">03-1</strain>
    </source>
</reference>
<dbReference type="PANTHER" id="PTHR13173">
    <property type="entry name" value="WW DOMAIN BINDING PROTEIN 4"/>
    <property type="match status" value="1"/>
</dbReference>
<organism evidence="6 7">
    <name type="scientific">Cytospora schulzeri</name>
    <dbReference type="NCBI Taxonomy" id="448051"/>
    <lineage>
        <taxon>Eukaryota</taxon>
        <taxon>Fungi</taxon>
        <taxon>Dikarya</taxon>
        <taxon>Ascomycota</taxon>
        <taxon>Pezizomycotina</taxon>
        <taxon>Sordariomycetes</taxon>
        <taxon>Sordariomycetidae</taxon>
        <taxon>Diaporthales</taxon>
        <taxon>Cytosporaceae</taxon>
        <taxon>Cytospora</taxon>
    </lineage>
</organism>
<dbReference type="EMBL" id="LKEA01000068">
    <property type="protein sequence ID" value="ROV89722.1"/>
    <property type="molecule type" value="Genomic_DNA"/>
</dbReference>